<dbReference type="InterPro" id="IPR014756">
    <property type="entry name" value="Ig_E-set"/>
</dbReference>
<reference evidence="9" key="1">
    <citation type="submission" date="2023-10" db="EMBL/GenBank/DDBJ databases">
        <title>Chromosome-level genome of the transformable northern wattle, Acacia crassicarpa.</title>
        <authorList>
            <person name="Massaro I."/>
            <person name="Sinha N.R."/>
            <person name="Poethig S."/>
            <person name="Leichty A.R."/>
        </authorList>
    </citation>
    <scope>NUCLEOTIDE SEQUENCE</scope>
    <source>
        <strain evidence="9">Acra3RX</strain>
        <tissue evidence="9">Leaf</tissue>
    </source>
</reference>
<feature type="chain" id="PRO_5042144740" description="MD-2-related lipid-recognition domain-containing protein" evidence="7">
    <location>
        <begin position="26"/>
        <end position="154"/>
    </location>
</feature>
<name>A0AAE1N372_9FABA</name>
<comment type="subunit">
    <text evidence="3">Monomer.</text>
</comment>
<organism evidence="9 10">
    <name type="scientific">Acacia crassicarpa</name>
    <name type="common">northern wattle</name>
    <dbReference type="NCBI Taxonomy" id="499986"/>
    <lineage>
        <taxon>Eukaryota</taxon>
        <taxon>Viridiplantae</taxon>
        <taxon>Streptophyta</taxon>
        <taxon>Embryophyta</taxon>
        <taxon>Tracheophyta</taxon>
        <taxon>Spermatophyta</taxon>
        <taxon>Magnoliopsida</taxon>
        <taxon>eudicotyledons</taxon>
        <taxon>Gunneridae</taxon>
        <taxon>Pentapetalae</taxon>
        <taxon>rosids</taxon>
        <taxon>fabids</taxon>
        <taxon>Fabales</taxon>
        <taxon>Fabaceae</taxon>
        <taxon>Caesalpinioideae</taxon>
        <taxon>mimosoid clade</taxon>
        <taxon>Acacieae</taxon>
        <taxon>Acacia</taxon>
    </lineage>
</organism>
<proteinExistence type="inferred from homology"/>
<evidence type="ECO:0000256" key="5">
    <source>
        <dbReference type="ARBA" id="ARBA00022729"/>
    </source>
</evidence>
<evidence type="ECO:0000256" key="4">
    <source>
        <dbReference type="ARBA" id="ARBA00022448"/>
    </source>
</evidence>
<keyword evidence="4" id="KW-0813">Transport</keyword>
<protein>
    <recommendedName>
        <fullName evidence="8">MD-2-related lipid-recognition domain-containing protein</fullName>
    </recommendedName>
</protein>
<evidence type="ECO:0000259" key="8">
    <source>
        <dbReference type="SMART" id="SM00737"/>
    </source>
</evidence>
<dbReference type="PANTHER" id="PTHR11306">
    <property type="entry name" value="NIEMANN PICK TYPE C2 PROTEIN NPC2-RELATED"/>
    <property type="match status" value="1"/>
</dbReference>
<evidence type="ECO:0000256" key="6">
    <source>
        <dbReference type="ARBA" id="ARBA00023055"/>
    </source>
</evidence>
<comment type="function">
    <text evidence="1">Catalyzes the intermembrane transfer of phosphatidylglycerol and phosphatidylinositol.</text>
</comment>
<dbReference type="InterPro" id="IPR003172">
    <property type="entry name" value="ML_dom"/>
</dbReference>
<keyword evidence="6" id="KW-0445">Lipid transport</keyword>
<comment type="caution">
    <text evidence="9">The sequence shown here is derived from an EMBL/GenBank/DDBJ whole genome shotgun (WGS) entry which is preliminary data.</text>
</comment>
<dbReference type="CDD" id="cd00917">
    <property type="entry name" value="PG-PI_TP"/>
    <property type="match status" value="1"/>
</dbReference>
<evidence type="ECO:0000313" key="9">
    <source>
        <dbReference type="EMBL" id="KAK4281740.1"/>
    </source>
</evidence>
<dbReference type="GO" id="GO:0032366">
    <property type="term" value="P:intracellular sterol transport"/>
    <property type="evidence" value="ECO:0007669"/>
    <property type="project" value="InterPro"/>
</dbReference>
<feature type="domain" description="MD-2-related lipid-recognition" evidence="8">
    <location>
        <begin position="28"/>
        <end position="143"/>
    </location>
</feature>
<dbReference type="SMART" id="SM00737">
    <property type="entry name" value="ML"/>
    <property type="match status" value="1"/>
</dbReference>
<keyword evidence="10" id="KW-1185">Reference proteome</keyword>
<dbReference type="InterPro" id="IPR033917">
    <property type="entry name" value="ML_PG-PI_TP"/>
</dbReference>
<feature type="signal peptide" evidence="7">
    <location>
        <begin position="1"/>
        <end position="25"/>
    </location>
</feature>
<sequence length="154" mass="16672">METIPAKILVPLCLVFCLFSPLFHATDVNYCDKKTDYGVKVKGVDISPDPIARGHPATFNIAATTEKAISGGKLVIDVAYFGWHIYSETHDLCGETTCPVSVGDFVVAHTQVLPGFTPPGSYSLNMKMYDGDKNELTCIQFGFTIGFVSSVADI</sequence>
<accession>A0AAE1N372</accession>
<comment type="similarity">
    <text evidence="2">Belongs to the NPC2 family.</text>
</comment>
<evidence type="ECO:0000256" key="7">
    <source>
        <dbReference type="SAM" id="SignalP"/>
    </source>
</evidence>
<evidence type="ECO:0000313" key="10">
    <source>
        <dbReference type="Proteomes" id="UP001293593"/>
    </source>
</evidence>
<dbReference type="InterPro" id="IPR039670">
    <property type="entry name" value="NPC2-like"/>
</dbReference>
<dbReference type="GO" id="GO:0032934">
    <property type="term" value="F:sterol binding"/>
    <property type="evidence" value="ECO:0007669"/>
    <property type="project" value="InterPro"/>
</dbReference>
<evidence type="ECO:0000256" key="3">
    <source>
        <dbReference type="ARBA" id="ARBA00011245"/>
    </source>
</evidence>
<evidence type="ECO:0000256" key="2">
    <source>
        <dbReference type="ARBA" id="ARBA00006370"/>
    </source>
</evidence>
<dbReference type="PANTHER" id="PTHR11306:SF0">
    <property type="entry name" value="PHOSPHATIDYLGLYCEROL_PHOSPHATIDYLINOSITOL TRANSFER PROTEIN"/>
    <property type="match status" value="1"/>
</dbReference>
<gene>
    <name evidence="9" type="ORF">QN277_013198</name>
</gene>
<dbReference type="Pfam" id="PF02221">
    <property type="entry name" value="E1_DerP2_DerF2"/>
    <property type="match status" value="1"/>
</dbReference>
<evidence type="ECO:0000256" key="1">
    <source>
        <dbReference type="ARBA" id="ARBA00002053"/>
    </source>
</evidence>
<dbReference type="EMBL" id="JAWXYG010000002">
    <property type="protein sequence ID" value="KAK4281740.1"/>
    <property type="molecule type" value="Genomic_DNA"/>
</dbReference>
<dbReference type="FunFam" id="2.60.40.770:FF:000002">
    <property type="entry name" value="putative phosphatidylglycerol/phosphatidylinositol transfer protein DDB_G0282179"/>
    <property type="match status" value="1"/>
</dbReference>
<dbReference type="AlphaFoldDB" id="A0AAE1N372"/>
<dbReference type="Gene3D" id="2.60.40.770">
    <property type="match status" value="1"/>
</dbReference>
<dbReference type="SUPFAM" id="SSF81296">
    <property type="entry name" value="E set domains"/>
    <property type="match status" value="1"/>
</dbReference>
<keyword evidence="5 7" id="KW-0732">Signal</keyword>
<dbReference type="Proteomes" id="UP001293593">
    <property type="component" value="Unassembled WGS sequence"/>
</dbReference>